<accession>A0A2W1LP68</accession>
<evidence type="ECO:0000256" key="2">
    <source>
        <dbReference type="SAM" id="SignalP"/>
    </source>
</evidence>
<keyword evidence="2" id="KW-0732">Signal</keyword>
<name>A0A2W1LP68_9BACL</name>
<keyword evidence="4" id="KW-1185">Reference proteome</keyword>
<proteinExistence type="predicted"/>
<dbReference type="Proteomes" id="UP000249522">
    <property type="component" value="Unassembled WGS sequence"/>
</dbReference>
<evidence type="ECO:0008006" key="5">
    <source>
        <dbReference type="Google" id="ProtNLM"/>
    </source>
</evidence>
<evidence type="ECO:0000313" key="3">
    <source>
        <dbReference type="EMBL" id="PZD96314.1"/>
    </source>
</evidence>
<feature type="compositionally biased region" description="Low complexity" evidence="1">
    <location>
        <begin position="26"/>
        <end position="39"/>
    </location>
</feature>
<gene>
    <name evidence="3" type="ORF">DNH61_08960</name>
</gene>
<evidence type="ECO:0000313" key="4">
    <source>
        <dbReference type="Proteomes" id="UP000249522"/>
    </source>
</evidence>
<feature type="region of interest" description="Disordered" evidence="1">
    <location>
        <begin position="26"/>
        <end position="100"/>
    </location>
</feature>
<feature type="signal peptide" evidence="2">
    <location>
        <begin position="1"/>
        <end position="20"/>
    </location>
</feature>
<protein>
    <recommendedName>
        <fullName evidence="5">Lipoprotein</fullName>
    </recommendedName>
</protein>
<feature type="compositionally biased region" description="Polar residues" evidence="1">
    <location>
        <begin position="61"/>
        <end position="91"/>
    </location>
</feature>
<dbReference type="PROSITE" id="PS51257">
    <property type="entry name" value="PROKAR_LIPOPROTEIN"/>
    <property type="match status" value="1"/>
</dbReference>
<feature type="chain" id="PRO_5038515704" description="Lipoprotein" evidence="2">
    <location>
        <begin position="21"/>
        <end position="186"/>
    </location>
</feature>
<organism evidence="3 4">
    <name type="scientific">Paenibacillus sambharensis</name>
    <dbReference type="NCBI Taxonomy" id="1803190"/>
    <lineage>
        <taxon>Bacteria</taxon>
        <taxon>Bacillati</taxon>
        <taxon>Bacillota</taxon>
        <taxon>Bacilli</taxon>
        <taxon>Bacillales</taxon>
        <taxon>Paenibacillaceae</taxon>
        <taxon>Paenibacillus</taxon>
    </lineage>
</organism>
<evidence type="ECO:0000256" key="1">
    <source>
        <dbReference type="SAM" id="MobiDB-lite"/>
    </source>
</evidence>
<dbReference type="EMBL" id="QKRB01000041">
    <property type="protein sequence ID" value="PZD96314.1"/>
    <property type="molecule type" value="Genomic_DNA"/>
</dbReference>
<comment type="caution">
    <text evidence="3">The sequence shown here is derived from an EMBL/GenBank/DDBJ whole genome shotgun (WGS) entry which is preliminary data.</text>
</comment>
<sequence length="186" mass="19223">MKKTAVSLAVAAGLSGVLLTGCGTDGNNQNNGMTTQGTNRMQQQGANRMQGGNGYTRTRDSLQANRAGNQTNAQQGQTRSGINSDQVNRDVNGTGLGAGGFGTMGMNERGGRITNPGANNNGSAGYGVQAQHAGHAAGNQGTMQHDMTHVDRNRSGIYGYGVNGTTDLYQTANTMRSDKTKQGGHS</sequence>
<dbReference type="RefSeq" id="WP_111146312.1">
    <property type="nucleotide sequence ID" value="NZ_QKRB01000041.1"/>
</dbReference>
<reference evidence="3 4" key="1">
    <citation type="submission" date="2018-06" db="EMBL/GenBank/DDBJ databases">
        <title>Paenibacillus imtechensis sp. nov.</title>
        <authorList>
            <person name="Pinnaka A.K."/>
            <person name="Singh H."/>
            <person name="Kaur M."/>
        </authorList>
    </citation>
    <scope>NUCLEOTIDE SEQUENCE [LARGE SCALE GENOMIC DNA]</scope>
    <source>
        <strain evidence="3 4">SMB1</strain>
    </source>
</reference>
<dbReference type="AlphaFoldDB" id="A0A2W1LP68"/>